<sequence>MRNDFLKDKRVLFIGMGFYDYDHAIIEQFKKFGAKVDYFSEVPTGYQFRYALRTDNQKAKQQIVNNLSFEIAQSSQSDYDIVFVIKGEYLTIEAIEILKSKSKSAKWIFYLWDSIARIPSSARIMGQFDEVYSFDRIECIDNPNMKFNPLFYREEYAYRKPLKEASIDLYFLGWYHSDRLKLVKKISNFCDQHRLKYNMKLYSGRFSYLLHTLMGGELKGNRQLLTFKPTTAKKNMEGILSSRCSLDIAHPLQCGLTMRTIELLGAQKKIITTNRDIVNYDFYHPNNVLLIDRENPELNVDFFKSDYTPISIEIVSQYTIESWLKRMIINK</sequence>
<evidence type="ECO:0000313" key="2">
    <source>
        <dbReference type="Proteomes" id="UP000762110"/>
    </source>
</evidence>
<accession>A0ABX2DFE5</accession>
<evidence type="ECO:0000313" key="1">
    <source>
        <dbReference type="EMBL" id="NQX32757.1"/>
    </source>
</evidence>
<protein>
    <recommendedName>
        <fullName evidence="3">Lipopolysaccharide biosynthesis protein</fullName>
    </recommendedName>
</protein>
<reference evidence="1 2" key="1">
    <citation type="submission" date="2020-05" db="EMBL/GenBank/DDBJ databases">
        <title>Description of Pedobacter foliorum sp. nov.</title>
        <authorList>
            <person name="Qi S."/>
            <person name="Carlier A."/>
            <person name="Cnockaert M."/>
            <person name="Vandamme P."/>
        </authorList>
    </citation>
    <scope>NUCLEOTIDE SEQUENCE [LARGE SCALE GENOMIC DNA]</scope>
    <source>
        <strain evidence="1 2">LMG 31300</strain>
    </source>
</reference>
<proteinExistence type="predicted"/>
<keyword evidence="2" id="KW-1185">Reference proteome</keyword>
<evidence type="ECO:0008006" key="3">
    <source>
        <dbReference type="Google" id="ProtNLM"/>
    </source>
</evidence>
<name>A0ABX2DFE5_9SPHI</name>
<dbReference type="EMBL" id="JABMKV010000003">
    <property type="protein sequence ID" value="NQX32757.1"/>
    <property type="molecule type" value="Genomic_DNA"/>
</dbReference>
<dbReference type="RefSeq" id="WP_173273105.1">
    <property type="nucleotide sequence ID" value="NZ_JABMKV010000003.1"/>
</dbReference>
<comment type="caution">
    <text evidence="1">The sequence shown here is derived from an EMBL/GenBank/DDBJ whole genome shotgun (WGS) entry which is preliminary data.</text>
</comment>
<gene>
    <name evidence="1" type="ORF">HQN85_13530</name>
</gene>
<dbReference type="Proteomes" id="UP000762110">
    <property type="component" value="Unassembled WGS sequence"/>
</dbReference>
<organism evidence="1 2">
    <name type="scientific">Pedobacter boryungensis</name>
    <dbReference type="NCBI Taxonomy" id="869962"/>
    <lineage>
        <taxon>Bacteria</taxon>
        <taxon>Pseudomonadati</taxon>
        <taxon>Bacteroidota</taxon>
        <taxon>Sphingobacteriia</taxon>
        <taxon>Sphingobacteriales</taxon>
        <taxon>Sphingobacteriaceae</taxon>
        <taxon>Pedobacter</taxon>
    </lineage>
</organism>